<dbReference type="EMBL" id="JACNYL010000003">
    <property type="protein sequence ID" value="MBD1422986.1"/>
    <property type="molecule type" value="Genomic_DNA"/>
</dbReference>
<organism evidence="10 11">
    <name type="scientific">Sphingobacterium chuzhouense</name>
    <dbReference type="NCBI Taxonomy" id="1742264"/>
    <lineage>
        <taxon>Bacteria</taxon>
        <taxon>Pseudomonadati</taxon>
        <taxon>Bacteroidota</taxon>
        <taxon>Sphingobacteriia</taxon>
        <taxon>Sphingobacteriales</taxon>
        <taxon>Sphingobacteriaceae</taxon>
        <taxon>Sphingobacterium</taxon>
    </lineage>
</organism>
<dbReference type="InterPro" id="IPR014014">
    <property type="entry name" value="RNA_helicase_DEAD_Q_motif"/>
</dbReference>
<keyword evidence="3 10" id="KW-0347">Helicase</keyword>
<dbReference type="Gene3D" id="3.40.50.300">
    <property type="entry name" value="P-loop containing nucleotide triphosphate hydrolases"/>
    <property type="match status" value="2"/>
</dbReference>
<feature type="short sequence motif" description="Q motif" evidence="6">
    <location>
        <begin position="1"/>
        <end position="29"/>
    </location>
</feature>
<dbReference type="InterPro" id="IPR044742">
    <property type="entry name" value="DEAD/DEAH_RhlB"/>
</dbReference>
<dbReference type="PROSITE" id="PS51192">
    <property type="entry name" value="HELICASE_ATP_BIND_1"/>
    <property type="match status" value="1"/>
</dbReference>
<dbReference type="InterPro" id="IPR014001">
    <property type="entry name" value="Helicase_ATP-bd"/>
</dbReference>
<dbReference type="Proteomes" id="UP000651112">
    <property type="component" value="Unassembled WGS sequence"/>
</dbReference>
<feature type="domain" description="Helicase C-terminal" evidence="8">
    <location>
        <begin position="216"/>
        <end position="376"/>
    </location>
</feature>
<dbReference type="InterPro" id="IPR011545">
    <property type="entry name" value="DEAD/DEAH_box_helicase_dom"/>
</dbReference>
<name>A0ABR7XVA1_9SPHI</name>
<comment type="similarity">
    <text evidence="5">Belongs to the DEAD box helicase family.</text>
</comment>
<keyword evidence="11" id="KW-1185">Reference proteome</keyword>
<sequence>MSFNNFGIIDPIIRAVNDIGYSAATQIQKQAIPLILEGRDIIGCAQTGTGKTAAFALPVLQSLTLDTKKYNAPRALVLVPTRELAIQIDQSVAQYSKNIRINRLAIYGGVSQVAQVERLRKGVDILVATPGRLMDLINQGHVSLNQIKVLILDEADSMLDMGFVHDIKRILKFIPQKRQTLFFSATMPKEIRKFANTILNNPAEINVSPVSSTAEKIVQSVSFVEKKDKAAFLAEVLRGGNVTQTLIFTRTKHGADRLVRILGRGGIAAASIHGNKSQTARQKALSSFKNGGVNILIATDIAARGIDIQELPFVINYDLPVDSETYVHRIGRTGRAGKEGKALSLCSEEEKPTLLKIQKLIGFQLPITEKRNNNLSINN</sequence>
<dbReference type="PROSITE" id="PS51195">
    <property type="entry name" value="Q_MOTIF"/>
    <property type="match status" value="1"/>
</dbReference>
<keyword evidence="4" id="KW-0067">ATP-binding</keyword>
<dbReference type="SMART" id="SM00490">
    <property type="entry name" value="HELICc"/>
    <property type="match status" value="1"/>
</dbReference>
<dbReference type="GO" id="GO:0004386">
    <property type="term" value="F:helicase activity"/>
    <property type="evidence" value="ECO:0007669"/>
    <property type="project" value="UniProtKB-KW"/>
</dbReference>
<dbReference type="InterPro" id="IPR001650">
    <property type="entry name" value="Helicase_C-like"/>
</dbReference>
<dbReference type="InterPro" id="IPR050079">
    <property type="entry name" value="DEAD_box_RNA_helicase"/>
</dbReference>
<dbReference type="CDD" id="cd18787">
    <property type="entry name" value="SF2_C_DEAD"/>
    <property type="match status" value="1"/>
</dbReference>
<proteinExistence type="inferred from homology"/>
<dbReference type="Pfam" id="PF00271">
    <property type="entry name" value="Helicase_C"/>
    <property type="match status" value="1"/>
</dbReference>
<dbReference type="PANTHER" id="PTHR47959">
    <property type="entry name" value="ATP-DEPENDENT RNA HELICASE RHLE-RELATED"/>
    <property type="match status" value="1"/>
</dbReference>
<evidence type="ECO:0000256" key="6">
    <source>
        <dbReference type="PROSITE-ProRule" id="PRU00552"/>
    </source>
</evidence>
<dbReference type="Pfam" id="PF00270">
    <property type="entry name" value="DEAD"/>
    <property type="match status" value="1"/>
</dbReference>
<accession>A0ABR7XVA1</accession>
<evidence type="ECO:0000256" key="4">
    <source>
        <dbReference type="ARBA" id="ARBA00022840"/>
    </source>
</evidence>
<evidence type="ECO:0000256" key="2">
    <source>
        <dbReference type="ARBA" id="ARBA00022801"/>
    </source>
</evidence>
<reference evidence="10 11" key="1">
    <citation type="submission" date="2020-08" db="EMBL/GenBank/DDBJ databases">
        <title>Sphingobacterium sp. DN00404 isolated from aquaculture water.</title>
        <authorList>
            <person name="Zhang M."/>
        </authorList>
    </citation>
    <scope>NUCLEOTIDE SEQUENCE [LARGE SCALE GENOMIC DNA]</scope>
    <source>
        <strain evidence="10 11">KCTC 42746</strain>
    </source>
</reference>
<evidence type="ECO:0000256" key="5">
    <source>
        <dbReference type="ARBA" id="ARBA00038437"/>
    </source>
</evidence>
<keyword evidence="2" id="KW-0378">Hydrolase</keyword>
<protein>
    <submittedName>
        <fullName evidence="10">DEAD/DEAH box helicase</fullName>
    </submittedName>
</protein>
<evidence type="ECO:0000259" key="9">
    <source>
        <dbReference type="PROSITE" id="PS51195"/>
    </source>
</evidence>
<evidence type="ECO:0000256" key="3">
    <source>
        <dbReference type="ARBA" id="ARBA00022806"/>
    </source>
</evidence>
<dbReference type="SMART" id="SM00487">
    <property type="entry name" value="DEXDc"/>
    <property type="match status" value="1"/>
</dbReference>
<dbReference type="CDD" id="cd00268">
    <property type="entry name" value="DEADc"/>
    <property type="match status" value="1"/>
</dbReference>
<feature type="domain" description="DEAD-box RNA helicase Q" evidence="9">
    <location>
        <begin position="1"/>
        <end position="29"/>
    </location>
</feature>
<evidence type="ECO:0000313" key="10">
    <source>
        <dbReference type="EMBL" id="MBD1422986.1"/>
    </source>
</evidence>
<evidence type="ECO:0000256" key="1">
    <source>
        <dbReference type="ARBA" id="ARBA00022741"/>
    </source>
</evidence>
<evidence type="ECO:0000313" key="11">
    <source>
        <dbReference type="Proteomes" id="UP000651112"/>
    </source>
</evidence>
<evidence type="ECO:0000259" key="8">
    <source>
        <dbReference type="PROSITE" id="PS51194"/>
    </source>
</evidence>
<dbReference type="PROSITE" id="PS51194">
    <property type="entry name" value="HELICASE_CTER"/>
    <property type="match status" value="1"/>
</dbReference>
<dbReference type="RefSeq" id="WP_190314655.1">
    <property type="nucleotide sequence ID" value="NZ_JACNYL010000003.1"/>
</dbReference>
<gene>
    <name evidence="10" type="ORF">H8B21_15555</name>
</gene>
<dbReference type="PANTHER" id="PTHR47959:SF13">
    <property type="entry name" value="ATP-DEPENDENT RNA HELICASE RHLE"/>
    <property type="match status" value="1"/>
</dbReference>
<evidence type="ECO:0000259" key="7">
    <source>
        <dbReference type="PROSITE" id="PS51192"/>
    </source>
</evidence>
<dbReference type="InterPro" id="IPR027417">
    <property type="entry name" value="P-loop_NTPase"/>
</dbReference>
<dbReference type="SUPFAM" id="SSF52540">
    <property type="entry name" value="P-loop containing nucleoside triphosphate hydrolases"/>
    <property type="match status" value="1"/>
</dbReference>
<comment type="caution">
    <text evidence="10">The sequence shown here is derived from an EMBL/GenBank/DDBJ whole genome shotgun (WGS) entry which is preliminary data.</text>
</comment>
<keyword evidence="1" id="KW-0547">Nucleotide-binding</keyword>
<feature type="domain" description="Helicase ATP-binding" evidence="7">
    <location>
        <begin position="32"/>
        <end position="205"/>
    </location>
</feature>